<dbReference type="OrthoDB" id="6584360at2759"/>
<dbReference type="EMBL" id="VTPC01000529">
    <property type="protein sequence ID" value="KAF2905469.1"/>
    <property type="molecule type" value="Genomic_DNA"/>
</dbReference>
<evidence type="ECO:0000259" key="1">
    <source>
        <dbReference type="Pfam" id="PF03184"/>
    </source>
</evidence>
<dbReference type="GO" id="GO:0005634">
    <property type="term" value="C:nucleus"/>
    <property type="evidence" value="ECO:0007669"/>
    <property type="project" value="TreeGrafter"/>
</dbReference>
<evidence type="ECO:0000313" key="2">
    <source>
        <dbReference type="EMBL" id="KAF2905469.1"/>
    </source>
</evidence>
<protein>
    <recommendedName>
        <fullName evidence="1">DDE-1 domain-containing protein</fullName>
    </recommendedName>
</protein>
<evidence type="ECO:0000313" key="3">
    <source>
        <dbReference type="Proteomes" id="UP000801492"/>
    </source>
</evidence>
<dbReference type="Proteomes" id="UP000801492">
    <property type="component" value="Unassembled WGS sequence"/>
</dbReference>
<dbReference type="AlphaFoldDB" id="A0A8K0DGQ3"/>
<comment type="caution">
    <text evidence="2">The sequence shown here is derived from an EMBL/GenBank/DDBJ whole genome shotgun (WGS) entry which is preliminary data.</text>
</comment>
<accession>A0A8K0DGQ3</accession>
<feature type="domain" description="DDE-1" evidence="1">
    <location>
        <begin position="47"/>
        <end position="174"/>
    </location>
</feature>
<sequence>MSYANINLLLANCTYNRSGIHPVPNKLPKHIAPTGKKEVVLSAKQEQTVTIACAKSATGHHIPPYFIFAKRKINLLLIKGSPTGCDMGVTDKGCMIIPTLMKWLAHFEKFANPPQERPISLILDNHVSHINLEVINHTQSCRIHLLSLAPHSSQNTQPLDRIFLKPFKTFYDETADDWTAFHPGQTLSIYHVEERAAKTFQKTVTVEKADLEQNDDPVDLDDVVFIVFNNNKTHLSNKVPANVKDAATEIFPRRDLKSVLLTSTPKKERLGQLEKQKQSVGYNKMSKTLFQCAKPTLDKRKLQRKRNSYSSESDCGSLMSIDNTCSELSLIFSEDEDLAASKEVKPETLPLQRCMVLRKVTVLGDMRRRFYLQIRKGTGFASLSRRLRPYSFQTQKRRRI</sequence>
<reference evidence="2" key="1">
    <citation type="submission" date="2019-08" db="EMBL/GenBank/DDBJ databases">
        <title>The genome of the North American firefly Photinus pyralis.</title>
        <authorList>
            <consortium name="Photinus pyralis genome working group"/>
            <person name="Fallon T.R."/>
            <person name="Sander Lower S.E."/>
            <person name="Weng J.-K."/>
        </authorList>
    </citation>
    <scope>NUCLEOTIDE SEQUENCE</scope>
    <source>
        <strain evidence="2">TRF0915ILg1</strain>
        <tissue evidence="2">Whole body</tissue>
    </source>
</reference>
<dbReference type="Pfam" id="PF03184">
    <property type="entry name" value="DDE_1"/>
    <property type="match status" value="1"/>
</dbReference>
<dbReference type="PANTHER" id="PTHR19303:SF74">
    <property type="entry name" value="POGO TRANSPOSABLE ELEMENT WITH KRAB DOMAIN"/>
    <property type="match status" value="1"/>
</dbReference>
<name>A0A8K0DGQ3_IGNLU</name>
<dbReference type="InterPro" id="IPR004875">
    <property type="entry name" value="DDE_SF_endonuclease_dom"/>
</dbReference>
<dbReference type="PANTHER" id="PTHR19303">
    <property type="entry name" value="TRANSPOSON"/>
    <property type="match status" value="1"/>
</dbReference>
<dbReference type="GO" id="GO:0003677">
    <property type="term" value="F:DNA binding"/>
    <property type="evidence" value="ECO:0007669"/>
    <property type="project" value="TreeGrafter"/>
</dbReference>
<organism evidence="2 3">
    <name type="scientific">Ignelater luminosus</name>
    <name type="common">Cucubano</name>
    <name type="synonym">Pyrophorus luminosus</name>
    <dbReference type="NCBI Taxonomy" id="2038154"/>
    <lineage>
        <taxon>Eukaryota</taxon>
        <taxon>Metazoa</taxon>
        <taxon>Ecdysozoa</taxon>
        <taxon>Arthropoda</taxon>
        <taxon>Hexapoda</taxon>
        <taxon>Insecta</taxon>
        <taxon>Pterygota</taxon>
        <taxon>Neoptera</taxon>
        <taxon>Endopterygota</taxon>
        <taxon>Coleoptera</taxon>
        <taxon>Polyphaga</taxon>
        <taxon>Elateriformia</taxon>
        <taxon>Elateroidea</taxon>
        <taxon>Elateridae</taxon>
        <taxon>Agrypninae</taxon>
        <taxon>Pyrophorini</taxon>
        <taxon>Ignelater</taxon>
    </lineage>
</organism>
<keyword evidence="3" id="KW-1185">Reference proteome</keyword>
<gene>
    <name evidence="2" type="ORF">ILUMI_00702</name>
</gene>
<dbReference type="InterPro" id="IPR050863">
    <property type="entry name" value="CenT-Element_Derived"/>
</dbReference>
<proteinExistence type="predicted"/>